<accession>A0A1W2E0B4</accession>
<dbReference type="RefSeq" id="WP_084241095.1">
    <property type="nucleotide sequence ID" value="NZ_FWXT01000004.1"/>
</dbReference>
<dbReference type="STRING" id="151894.SAMN04488524_4303"/>
<dbReference type="Proteomes" id="UP000192756">
    <property type="component" value="Unassembled WGS sequence"/>
</dbReference>
<name>A0A1W2E0B4_9SPHI</name>
<evidence type="ECO:0000256" key="2">
    <source>
        <dbReference type="SAM" id="SignalP"/>
    </source>
</evidence>
<evidence type="ECO:0000313" key="4">
    <source>
        <dbReference type="EMBL" id="SMD02822.1"/>
    </source>
</evidence>
<sequence length="622" mass="70160">MKKIFTLILSLLTFCLYAQNTLVGKMNVPNHPRLLLLQNEEENIHQSLKSNPTLQKVHISILSKCDSFLKQAPIKRIKIGRRLLDKSRTCLQRVFYLSYAWRMTRQEKYLKRAEQEMLAAAAFEDWNPSHFLDVAEMTMALAIGYDWLYNDLPINSRSNIKTALLTKGLEPSMLTGSNMFWLTAAHNWNQVCNAGLSFAAIALYEDQPEFSNAIINRAIDKLNLPMKVYEPDGAYPEGYGYWNYGTTFNVMLISAFQKAFHTDFGLGEKAGFLKTAGYLLNMTGPTSLPFNYFDSGNSAEINPAMFWFAAKLKNPSLLFNELKYLNKNTNALTNDRLLPALLIWGSGIPLNKIPAPQENMWVGKGVNPVVMMRSSWTDPNALYVGIKGGSPSLNHGHMDVGSFVMEANGVRWASDFGMQGYESLESKGVDLWNMKQNSQRWQVLRYNNLFHNTLSVNNEFQQVEGTAPIISCADDPSYRNAVLDISSVYKNHLAKALRGIAMVNNSYVVIRDELENNDKPSVVRWAMLTTAEVKIIGKNEAELKKMGKKLILRVLGSDHVNLKTWSTNPTTDYDAPNPGTVMIGFETFLPARSVKALTVLLIPQASEKRVENNVKPLKQWPL</sequence>
<dbReference type="EMBL" id="FWXT01000004">
    <property type="protein sequence ID" value="SMD02822.1"/>
    <property type="molecule type" value="Genomic_DNA"/>
</dbReference>
<feature type="chain" id="PRO_5013343276" evidence="2">
    <location>
        <begin position="19"/>
        <end position="622"/>
    </location>
</feature>
<evidence type="ECO:0000313" key="5">
    <source>
        <dbReference type="Proteomes" id="UP000192756"/>
    </source>
</evidence>
<dbReference type="Gene3D" id="1.50.10.100">
    <property type="entry name" value="Chondroitin AC/alginate lyase"/>
    <property type="match status" value="1"/>
</dbReference>
<dbReference type="InterPro" id="IPR012480">
    <property type="entry name" value="Hepar_II_III_C"/>
</dbReference>
<protein>
    <submittedName>
        <fullName evidence="4">Heparinase II/III-like protein</fullName>
    </submittedName>
</protein>
<dbReference type="GO" id="GO:0030313">
    <property type="term" value="C:cell envelope"/>
    <property type="evidence" value="ECO:0007669"/>
    <property type="project" value="UniProtKB-SubCell"/>
</dbReference>
<keyword evidence="5" id="KW-1185">Reference proteome</keyword>
<keyword evidence="2" id="KW-0732">Signal</keyword>
<reference evidence="5" key="1">
    <citation type="submission" date="2017-04" db="EMBL/GenBank/DDBJ databases">
        <authorList>
            <person name="Varghese N."/>
            <person name="Submissions S."/>
        </authorList>
    </citation>
    <scope>NUCLEOTIDE SEQUENCE [LARGE SCALE GENOMIC DNA]</scope>
    <source>
        <strain evidence="5">DSM 12126</strain>
    </source>
</reference>
<dbReference type="Gene3D" id="2.70.98.70">
    <property type="match status" value="1"/>
</dbReference>
<organism evidence="4 5">
    <name type="scientific">Pedobacter africanus</name>
    <dbReference type="NCBI Taxonomy" id="151894"/>
    <lineage>
        <taxon>Bacteria</taxon>
        <taxon>Pseudomonadati</taxon>
        <taxon>Bacteroidota</taxon>
        <taxon>Sphingobacteriia</taxon>
        <taxon>Sphingobacteriales</taxon>
        <taxon>Sphingobacteriaceae</taxon>
        <taxon>Pedobacter</taxon>
    </lineage>
</organism>
<dbReference type="PANTHER" id="PTHR38045">
    <property type="entry name" value="CHROMOSOME 1, WHOLE GENOME SHOTGUN SEQUENCE"/>
    <property type="match status" value="1"/>
</dbReference>
<proteinExistence type="predicted"/>
<evidence type="ECO:0000256" key="1">
    <source>
        <dbReference type="ARBA" id="ARBA00004196"/>
    </source>
</evidence>
<dbReference type="GO" id="GO:0016829">
    <property type="term" value="F:lyase activity"/>
    <property type="evidence" value="ECO:0007669"/>
    <property type="project" value="InterPro"/>
</dbReference>
<gene>
    <name evidence="4" type="ORF">SAMN04488524_4303</name>
</gene>
<feature type="domain" description="Heparinase II/III-like C-terminal" evidence="3">
    <location>
        <begin position="380"/>
        <end position="540"/>
    </location>
</feature>
<dbReference type="SUPFAM" id="SSF48230">
    <property type="entry name" value="Chondroitin AC/alginate lyase"/>
    <property type="match status" value="1"/>
</dbReference>
<feature type="signal peptide" evidence="2">
    <location>
        <begin position="1"/>
        <end position="18"/>
    </location>
</feature>
<comment type="subcellular location">
    <subcellularLocation>
        <location evidence="1">Cell envelope</location>
    </subcellularLocation>
</comment>
<dbReference type="OrthoDB" id="175534at2"/>
<evidence type="ECO:0000259" key="3">
    <source>
        <dbReference type="Pfam" id="PF07940"/>
    </source>
</evidence>
<dbReference type="AlphaFoldDB" id="A0A1W2E0B4"/>
<dbReference type="Pfam" id="PF07940">
    <property type="entry name" value="Hepar_II_III_C"/>
    <property type="match status" value="1"/>
</dbReference>
<dbReference type="InterPro" id="IPR008929">
    <property type="entry name" value="Chondroitin_lyas"/>
</dbReference>
<dbReference type="PANTHER" id="PTHR38045:SF1">
    <property type="entry name" value="HEPARINASE II_III-LIKE PROTEIN"/>
    <property type="match status" value="1"/>
</dbReference>